<dbReference type="HOGENOM" id="CLU_1003937_0_0_11"/>
<organism evidence="1 2">
    <name type="scientific">Kutzneria albida DSM 43870</name>
    <dbReference type="NCBI Taxonomy" id="1449976"/>
    <lineage>
        <taxon>Bacteria</taxon>
        <taxon>Bacillati</taxon>
        <taxon>Actinomycetota</taxon>
        <taxon>Actinomycetes</taxon>
        <taxon>Pseudonocardiales</taxon>
        <taxon>Pseudonocardiaceae</taxon>
        <taxon>Kutzneria</taxon>
    </lineage>
</organism>
<dbReference type="eggNOG" id="ENOG5033SRF">
    <property type="taxonomic scope" value="Bacteria"/>
</dbReference>
<dbReference type="KEGG" id="kal:KALB_2099"/>
<proteinExistence type="predicted"/>
<keyword evidence="2" id="KW-1185">Reference proteome</keyword>
<gene>
    <name evidence="1" type="ORF">KALB_2099</name>
</gene>
<dbReference type="Proteomes" id="UP000019225">
    <property type="component" value="Chromosome"/>
</dbReference>
<dbReference type="AlphaFoldDB" id="W5W2Q4"/>
<evidence type="ECO:0000313" key="1">
    <source>
        <dbReference type="EMBL" id="AHH95468.1"/>
    </source>
</evidence>
<accession>W5W2Q4</accession>
<dbReference type="EMBL" id="CP007155">
    <property type="protein sequence ID" value="AHH95468.1"/>
    <property type="molecule type" value="Genomic_DNA"/>
</dbReference>
<sequence length="263" mass="28588">MVIAHVMEGLDSCSTTQRRLRALMALLVLNPSRGDRPPSDEDSSPPGWRQLARWDLSGTLAAADQIRLLPDELLFSATRPDELVDALIPTPHLIHPTGLPGLRLLTAAADGSWLQCRHVPTRALIRIEALGSATIDCGRRGRPWQAVDNGWALTSPEMRAMTAVPAVHPHARTLLSALLARLTTAGPERFREASAGFGWHRLWGRSRHWVFWCENRDVVMDLATALVDAGVGLPGASLLFSTGASATVGYGNAALRLSSHVRR</sequence>
<reference evidence="1 2" key="1">
    <citation type="journal article" date="2014" name="BMC Genomics">
        <title>Complete genome sequence of producer of the glycopeptide antibiotic Aculeximycin Kutzneria albida DSM 43870T, a representative of minor genus of Pseudonocardiaceae.</title>
        <authorList>
            <person name="Rebets Y."/>
            <person name="Tokovenko B."/>
            <person name="Lushchyk I."/>
            <person name="Ruckert C."/>
            <person name="Zaburannyi N."/>
            <person name="Bechthold A."/>
            <person name="Kalinowski J."/>
            <person name="Luzhetskyy A."/>
        </authorList>
    </citation>
    <scope>NUCLEOTIDE SEQUENCE [LARGE SCALE GENOMIC DNA]</scope>
    <source>
        <strain evidence="1">DSM 43870</strain>
    </source>
</reference>
<protein>
    <submittedName>
        <fullName evidence="1">Uncharacterized protein</fullName>
    </submittedName>
</protein>
<name>W5W2Q4_9PSEU</name>
<evidence type="ECO:0000313" key="2">
    <source>
        <dbReference type="Proteomes" id="UP000019225"/>
    </source>
</evidence>